<proteinExistence type="inferred from homology"/>
<feature type="domain" description="Peptidase S54 rhomboid" evidence="7">
    <location>
        <begin position="55"/>
        <end position="190"/>
    </location>
</feature>
<dbReference type="GO" id="GO:0016020">
    <property type="term" value="C:membrane"/>
    <property type="evidence" value="ECO:0007669"/>
    <property type="project" value="UniProtKB-SubCell"/>
</dbReference>
<evidence type="ECO:0000256" key="2">
    <source>
        <dbReference type="ARBA" id="ARBA00009045"/>
    </source>
</evidence>
<dbReference type="Proteomes" id="UP000076021">
    <property type="component" value="Chromosome"/>
</dbReference>
<dbReference type="SUPFAM" id="SSF144091">
    <property type="entry name" value="Rhomboid-like"/>
    <property type="match status" value="1"/>
</dbReference>
<evidence type="ECO:0000259" key="7">
    <source>
        <dbReference type="Pfam" id="PF01694"/>
    </source>
</evidence>
<reference evidence="9" key="2">
    <citation type="submission" date="2016-03" db="EMBL/GenBank/DDBJ databases">
        <authorList>
            <person name="Seldin L."/>
        </authorList>
    </citation>
    <scope>NUCLEOTIDE SEQUENCE [LARGE SCALE GENOMIC DNA]</scope>
    <source>
        <strain evidence="9">PP9</strain>
    </source>
</reference>
<keyword evidence="6" id="KW-0472">Membrane</keyword>
<accession>A0A143HEL6</accession>
<name>A0A143HEL6_9BACL</name>
<dbReference type="InterPro" id="IPR050925">
    <property type="entry name" value="Rhomboid_protease_S54"/>
</dbReference>
<dbReference type="AlphaFoldDB" id="A0A143HEL6"/>
<dbReference type="GO" id="GO:0004252">
    <property type="term" value="F:serine-type endopeptidase activity"/>
    <property type="evidence" value="ECO:0007669"/>
    <property type="project" value="InterPro"/>
</dbReference>
<dbReference type="OrthoDB" id="9813074at2"/>
<evidence type="ECO:0000256" key="4">
    <source>
        <dbReference type="ARBA" id="ARBA00022801"/>
    </source>
</evidence>
<dbReference type="InterPro" id="IPR035952">
    <property type="entry name" value="Rhomboid-like_sf"/>
</dbReference>
<evidence type="ECO:0000313" key="9">
    <source>
        <dbReference type="Proteomes" id="UP000076021"/>
    </source>
</evidence>
<gene>
    <name evidence="8" type="ORF">ATY39_12595</name>
</gene>
<keyword evidence="4" id="KW-0378">Hydrolase</keyword>
<dbReference type="PANTHER" id="PTHR43731">
    <property type="entry name" value="RHOMBOID PROTEASE"/>
    <property type="match status" value="1"/>
</dbReference>
<keyword evidence="8" id="KW-0645">Protease</keyword>
<evidence type="ECO:0000313" key="8">
    <source>
        <dbReference type="EMBL" id="AMX00173.1"/>
    </source>
</evidence>
<dbReference type="PANTHER" id="PTHR43731:SF14">
    <property type="entry name" value="PRESENILIN-ASSOCIATED RHOMBOID-LIKE PROTEIN, MITOCHONDRIAL"/>
    <property type="match status" value="1"/>
</dbReference>
<evidence type="ECO:0000256" key="3">
    <source>
        <dbReference type="ARBA" id="ARBA00022692"/>
    </source>
</evidence>
<protein>
    <submittedName>
        <fullName evidence="8">Rhomboid family intramembrane serine protease</fullName>
    </submittedName>
</protein>
<organism evidence="8 9">
    <name type="scientific">Rummeliibacillus stabekisii</name>
    <dbReference type="NCBI Taxonomy" id="241244"/>
    <lineage>
        <taxon>Bacteria</taxon>
        <taxon>Bacillati</taxon>
        <taxon>Bacillota</taxon>
        <taxon>Bacilli</taxon>
        <taxon>Bacillales</taxon>
        <taxon>Caryophanaceae</taxon>
        <taxon>Rummeliibacillus</taxon>
    </lineage>
</organism>
<comment type="similarity">
    <text evidence="2">Belongs to the peptidase S54 family.</text>
</comment>
<dbReference type="Gene3D" id="1.20.1540.10">
    <property type="entry name" value="Rhomboid-like"/>
    <property type="match status" value="1"/>
</dbReference>
<dbReference type="STRING" id="241244.ATY39_12595"/>
<keyword evidence="9" id="KW-1185">Reference proteome</keyword>
<evidence type="ECO:0000256" key="1">
    <source>
        <dbReference type="ARBA" id="ARBA00004141"/>
    </source>
</evidence>
<evidence type="ECO:0000256" key="5">
    <source>
        <dbReference type="ARBA" id="ARBA00022989"/>
    </source>
</evidence>
<sequence>MFNRTEKLSQYILLYPVISIIIGINIAVYLIGLIPPLGLNIVIKGAAANYLIADGEYWRLLTSMFIHGGFFHLLFNMFSLYVFGPELERLAGKLRFFTIYFVSGFMGNVVSYLIQPANYVSYGASGAVFGLFGAFLALVYYTRKTMPQLKQIIMPIVVISVIMTFLQPNVNATAHIAGLVTGLIIGLFDFHPKRVLRWIKKN</sequence>
<keyword evidence="5" id="KW-1133">Transmembrane helix</keyword>
<reference evidence="8 9" key="1">
    <citation type="journal article" date="2016" name="Genome Announc.">
        <title>Whole-Genome Sequence of Rummeliibacillus stabekisii Strain PP9 Isolated from Antarctic Soil.</title>
        <authorList>
            <person name="da Mota F.F."/>
            <person name="Vollu R.E."/>
            <person name="Jurelevicius D."/>
            <person name="Seldin L."/>
        </authorList>
    </citation>
    <scope>NUCLEOTIDE SEQUENCE [LARGE SCALE GENOMIC DNA]</scope>
    <source>
        <strain evidence="8 9">PP9</strain>
    </source>
</reference>
<dbReference type="EMBL" id="CP014806">
    <property type="protein sequence ID" value="AMX00173.1"/>
    <property type="molecule type" value="Genomic_DNA"/>
</dbReference>
<keyword evidence="3" id="KW-0812">Transmembrane</keyword>
<evidence type="ECO:0000256" key="6">
    <source>
        <dbReference type="ARBA" id="ARBA00023136"/>
    </source>
</evidence>
<dbReference type="Pfam" id="PF01694">
    <property type="entry name" value="Rhomboid"/>
    <property type="match status" value="1"/>
</dbReference>
<dbReference type="KEGG" id="rst:ATY39_12595"/>
<dbReference type="RefSeq" id="WP_066790283.1">
    <property type="nucleotide sequence ID" value="NZ_BJVD01000007.1"/>
</dbReference>
<comment type="subcellular location">
    <subcellularLocation>
        <location evidence="1">Membrane</location>
        <topology evidence="1">Multi-pass membrane protein</topology>
    </subcellularLocation>
</comment>
<dbReference type="InterPro" id="IPR022764">
    <property type="entry name" value="Peptidase_S54_rhomboid_dom"/>
</dbReference>
<dbReference type="GO" id="GO:0006508">
    <property type="term" value="P:proteolysis"/>
    <property type="evidence" value="ECO:0007669"/>
    <property type="project" value="UniProtKB-KW"/>
</dbReference>